<dbReference type="PROSITE" id="PS00124">
    <property type="entry name" value="FBPASE"/>
    <property type="match status" value="1"/>
</dbReference>
<dbReference type="InterPro" id="IPR033391">
    <property type="entry name" value="FBPase_N"/>
</dbReference>
<dbReference type="GO" id="GO:0000287">
    <property type="term" value="F:magnesium ion binding"/>
    <property type="evidence" value="ECO:0007669"/>
    <property type="project" value="UniProtKB-UniRule"/>
</dbReference>
<comment type="subcellular location">
    <subcellularLocation>
        <location evidence="9">Cytoplasm</location>
    </subcellularLocation>
</comment>
<dbReference type="InterPro" id="IPR028343">
    <property type="entry name" value="FBPtase"/>
</dbReference>
<dbReference type="GO" id="GO:0030388">
    <property type="term" value="P:fructose 1,6-bisphosphate metabolic process"/>
    <property type="evidence" value="ECO:0007669"/>
    <property type="project" value="TreeGrafter"/>
</dbReference>
<protein>
    <recommendedName>
        <fullName evidence="9">Fructose-1,6-bisphosphatase class 1</fullName>
        <shortName evidence="9">FBPase class 1</shortName>
        <ecNumber evidence="9">3.1.3.11</ecNumber>
    </recommendedName>
    <alternativeName>
        <fullName evidence="9">D-fructose-1,6-bisphosphate 1-phosphohydrolase class 1</fullName>
    </alternativeName>
</protein>
<feature type="binding site" evidence="9">
    <location>
        <position position="104"/>
    </location>
    <ligand>
        <name>Mg(2+)</name>
        <dbReference type="ChEBI" id="CHEBI:18420"/>
        <label>1</label>
    </ligand>
</feature>
<dbReference type="PANTHER" id="PTHR11556">
    <property type="entry name" value="FRUCTOSE-1,6-BISPHOSPHATASE-RELATED"/>
    <property type="match status" value="1"/>
</dbReference>
<keyword evidence="7 9" id="KW-0460">Magnesium</keyword>
<dbReference type="AlphaFoldDB" id="A0A2R4VWZ2"/>
<dbReference type="NCBIfam" id="NF006780">
    <property type="entry name" value="PRK09293.1-4"/>
    <property type="match status" value="1"/>
</dbReference>
<feature type="binding site" evidence="9">
    <location>
        <position position="128"/>
    </location>
    <ligand>
        <name>Mg(2+)</name>
        <dbReference type="ChEBI" id="CHEBI:18420"/>
        <label>1</label>
    </ligand>
</feature>
<dbReference type="InterPro" id="IPR044015">
    <property type="entry name" value="FBPase_C_dom"/>
</dbReference>
<dbReference type="PIRSF" id="PIRSF500210">
    <property type="entry name" value="FBPtase"/>
    <property type="match status" value="1"/>
</dbReference>
<dbReference type="CDD" id="cd00354">
    <property type="entry name" value="FBPase"/>
    <property type="match status" value="1"/>
</dbReference>
<feature type="binding site" evidence="9">
    <location>
        <position position="221"/>
    </location>
    <ligand>
        <name>substrate</name>
    </ligand>
</feature>
<evidence type="ECO:0000313" key="13">
    <source>
        <dbReference type="EMBL" id="AWB08986.1"/>
    </source>
</evidence>
<keyword evidence="8 9" id="KW-0119">Carbohydrate metabolism</keyword>
<dbReference type="EC" id="3.1.3.11" evidence="9"/>
<comment type="catalytic activity">
    <reaction evidence="1 9">
        <text>beta-D-fructose 1,6-bisphosphate + H2O = beta-D-fructose 6-phosphate + phosphate</text>
        <dbReference type="Rhea" id="RHEA:11064"/>
        <dbReference type="ChEBI" id="CHEBI:15377"/>
        <dbReference type="ChEBI" id="CHEBI:32966"/>
        <dbReference type="ChEBI" id="CHEBI:43474"/>
        <dbReference type="ChEBI" id="CHEBI:57634"/>
        <dbReference type="EC" id="3.1.3.11"/>
    </reaction>
</comment>
<evidence type="ECO:0000259" key="12">
    <source>
        <dbReference type="Pfam" id="PF18913"/>
    </source>
</evidence>
<dbReference type="InterPro" id="IPR000146">
    <property type="entry name" value="FBPase_class-1"/>
</dbReference>
<comment type="caution">
    <text evidence="9">Lacks conserved residue(s) required for the propagation of feature annotation.</text>
</comment>
<evidence type="ECO:0000256" key="9">
    <source>
        <dbReference type="HAMAP-Rule" id="MF_01855"/>
    </source>
</evidence>
<feature type="domain" description="Fructose-1-6-bisphosphatase class I N-terminal" evidence="11">
    <location>
        <begin position="7"/>
        <end position="207"/>
    </location>
</feature>
<comment type="subunit">
    <text evidence="9">Homotetramer.</text>
</comment>
<evidence type="ECO:0000256" key="5">
    <source>
        <dbReference type="ARBA" id="ARBA00022723"/>
    </source>
</evidence>
<dbReference type="OrthoDB" id="9806756at2"/>
<keyword evidence="4 9" id="KW-0963">Cytoplasm</keyword>
<evidence type="ECO:0000256" key="7">
    <source>
        <dbReference type="ARBA" id="ARBA00022842"/>
    </source>
</evidence>
<dbReference type="GO" id="GO:0006094">
    <property type="term" value="P:gluconeogenesis"/>
    <property type="evidence" value="ECO:0007669"/>
    <property type="project" value="UniProtKB-UniRule"/>
</dbReference>
<dbReference type="InterPro" id="IPR020548">
    <property type="entry name" value="Fructose_bisphosphatase_AS"/>
</dbReference>
<feature type="binding site" evidence="9">
    <location>
        <position position="126"/>
    </location>
    <ligand>
        <name>Mg(2+)</name>
        <dbReference type="ChEBI" id="CHEBI:18420"/>
        <label>1</label>
    </ligand>
</feature>
<dbReference type="PANTHER" id="PTHR11556:SF35">
    <property type="entry name" value="SEDOHEPTULOSE-1,7-BISPHOSPHATASE, CHLOROPLASTIC"/>
    <property type="match status" value="1"/>
</dbReference>
<feature type="binding site" evidence="9">
    <location>
        <begin position="129"/>
        <end position="132"/>
    </location>
    <ligand>
        <name>substrate</name>
    </ligand>
</feature>
<evidence type="ECO:0000256" key="4">
    <source>
        <dbReference type="ARBA" id="ARBA00022490"/>
    </source>
</evidence>
<dbReference type="Pfam" id="PF00316">
    <property type="entry name" value="FBPase"/>
    <property type="match status" value="1"/>
</dbReference>
<evidence type="ECO:0000256" key="10">
    <source>
        <dbReference type="RuleBase" id="RU000508"/>
    </source>
</evidence>
<proteinExistence type="inferred from homology"/>
<keyword evidence="14" id="KW-1185">Reference proteome</keyword>
<dbReference type="GO" id="GO:0005829">
    <property type="term" value="C:cytosol"/>
    <property type="evidence" value="ECO:0007669"/>
    <property type="project" value="TreeGrafter"/>
</dbReference>
<dbReference type="Pfam" id="PF18913">
    <property type="entry name" value="FBPase_C"/>
    <property type="match status" value="1"/>
</dbReference>
<comment type="similarity">
    <text evidence="3 9 10">Belongs to the FBPase class 1 family.</text>
</comment>
<dbReference type="GO" id="GO:0005986">
    <property type="term" value="P:sucrose biosynthetic process"/>
    <property type="evidence" value="ECO:0007669"/>
    <property type="project" value="TreeGrafter"/>
</dbReference>
<evidence type="ECO:0000256" key="3">
    <source>
        <dbReference type="ARBA" id="ARBA00010941"/>
    </source>
</evidence>
<reference evidence="13 14" key="1">
    <citation type="submission" date="2018-04" db="EMBL/GenBank/DDBJ databases">
        <title>Complete genome sequence of the nitrogen-fixing bacterium Azospirillum humicireducens type strain SgZ-5.</title>
        <authorList>
            <person name="Yu Z."/>
        </authorList>
    </citation>
    <scope>NUCLEOTIDE SEQUENCE [LARGE SCALE GENOMIC DNA]</scope>
    <source>
        <strain evidence="13 14">SgZ-5</strain>
        <plasmid evidence="13 14">pYZ6</plasmid>
    </source>
</reference>
<dbReference type="Gene3D" id="3.40.190.80">
    <property type="match status" value="1"/>
</dbReference>
<dbReference type="PRINTS" id="PR00115">
    <property type="entry name" value="F16BPHPHTASE"/>
</dbReference>
<dbReference type="Gene3D" id="3.30.540.10">
    <property type="entry name" value="Fructose-1,6-Bisphosphatase, subunit A, domain 1"/>
    <property type="match status" value="1"/>
</dbReference>
<dbReference type="Proteomes" id="UP000077405">
    <property type="component" value="Plasmid pYZ6"/>
</dbReference>
<evidence type="ECO:0000256" key="1">
    <source>
        <dbReference type="ARBA" id="ARBA00001273"/>
    </source>
</evidence>
<dbReference type="HAMAP" id="MF_01855">
    <property type="entry name" value="FBPase_class1"/>
    <property type="match status" value="1"/>
</dbReference>
<dbReference type="PIRSF" id="PIRSF000904">
    <property type="entry name" value="FBPtase_SBPase"/>
    <property type="match status" value="1"/>
</dbReference>
<evidence type="ECO:0000256" key="2">
    <source>
        <dbReference type="ARBA" id="ARBA00005215"/>
    </source>
</evidence>
<dbReference type="EMBL" id="CP028907">
    <property type="protein sequence ID" value="AWB08986.1"/>
    <property type="molecule type" value="Genomic_DNA"/>
</dbReference>
<keyword evidence="6 9" id="KW-0378">Hydrolase</keyword>
<accession>A0A2R4VWZ2</accession>
<sequence>MPHRHTTFSKFIIEDQRRRGGADTDLTALLNDVQTACKFIASAAARGSLTPSAGQPATAHFAAPAPEPGVNVHGETQKPLDLIANEIMLRTCEYGGKLCGMASEEMEEPYRIPREYPRGRYLLAFDPLDGSSNVDVNLTVGTIFSILKAPDGVEEPEVEHFLQPGTRQVVAGFALYGPADMIVATFGEGVHGFTLDREIGAYTLTHPHMRIPDHVCEFAINSSNARFWEPPVRQYVEECIKGSSGPREADFNMRWIASLVAEVYRILIRGGVFLYPRDARPTHKPGRLRLLYEANPIAMLVEQAGGAASTGRQRILDIEPMALHQRVPVILGSKSEVERLVAYHAAYDRGEELAFSAPLFGSRSLFLTPESAALG</sequence>
<feature type="domain" description="Fructose-1-6-bisphosphatase class 1 C-terminal" evidence="12">
    <location>
        <begin position="211"/>
        <end position="344"/>
    </location>
</feature>
<comment type="cofactor">
    <cofactor evidence="9">
        <name>Mg(2+)</name>
        <dbReference type="ChEBI" id="CHEBI:18420"/>
    </cofactor>
    <text evidence="9">Binds 2 magnesium ions per subunit.</text>
</comment>
<dbReference type="KEGG" id="ahu:A6A40_28760"/>
<name>A0A2R4VWZ2_9PROT</name>
<feature type="binding site" evidence="9">
    <location>
        <position position="293"/>
    </location>
    <ligand>
        <name>Mg(2+)</name>
        <dbReference type="ChEBI" id="CHEBI:18420"/>
        <label>2</label>
    </ligand>
</feature>
<comment type="pathway">
    <text evidence="2">Carbohydrate biosynthesis; Calvin cycle.</text>
</comment>
<dbReference type="RefSeq" id="WP_108549230.1">
    <property type="nucleotide sequence ID" value="NZ_CP028907.1"/>
</dbReference>
<gene>
    <name evidence="9" type="primary">fbp</name>
    <name evidence="13" type="ORF">A6A40_28760</name>
</gene>
<feature type="binding site" evidence="9">
    <location>
        <position position="129"/>
    </location>
    <ligand>
        <name>Mg(2+)</name>
        <dbReference type="ChEBI" id="CHEBI:18420"/>
        <label>2</label>
    </ligand>
</feature>
<dbReference type="GO" id="GO:0006002">
    <property type="term" value="P:fructose 6-phosphate metabolic process"/>
    <property type="evidence" value="ECO:0007669"/>
    <property type="project" value="TreeGrafter"/>
</dbReference>
<keyword evidence="13" id="KW-0614">Plasmid</keyword>
<dbReference type="NCBIfam" id="NF006779">
    <property type="entry name" value="PRK09293.1-3"/>
    <property type="match status" value="1"/>
</dbReference>
<evidence type="ECO:0000313" key="14">
    <source>
        <dbReference type="Proteomes" id="UP000077405"/>
    </source>
</evidence>
<dbReference type="FunFam" id="3.40.190.80:FF:000011">
    <property type="entry name" value="Fructose-1,6-bisphosphatase class 1"/>
    <property type="match status" value="1"/>
</dbReference>
<dbReference type="SUPFAM" id="SSF56655">
    <property type="entry name" value="Carbohydrate phosphatase"/>
    <property type="match status" value="1"/>
</dbReference>
<organism evidence="13 14">
    <name type="scientific">Azospirillum humicireducens</name>
    <dbReference type="NCBI Taxonomy" id="1226968"/>
    <lineage>
        <taxon>Bacteria</taxon>
        <taxon>Pseudomonadati</taxon>
        <taxon>Pseudomonadota</taxon>
        <taxon>Alphaproteobacteria</taxon>
        <taxon>Rhodospirillales</taxon>
        <taxon>Azospirillaceae</taxon>
        <taxon>Azospirillum</taxon>
    </lineage>
</organism>
<dbReference type="GO" id="GO:0006000">
    <property type="term" value="P:fructose metabolic process"/>
    <property type="evidence" value="ECO:0007669"/>
    <property type="project" value="TreeGrafter"/>
</dbReference>
<evidence type="ECO:0000256" key="8">
    <source>
        <dbReference type="ARBA" id="ARBA00023277"/>
    </source>
</evidence>
<evidence type="ECO:0000256" key="6">
    <source>
        <dbReference type="ARBA" id="ARBA00022801"/>
    </source>
</evidence>
<keyword evidence="5 9" id="KW-0479">Metal-binding</keyword>
<dbReference type="GO" id="GO:0042132">
    <property type="term" value="F:fructose 1,6-bisphosphate 1-phosphatase activity"/>
    <property type="evidence" value="ECO:0007669"/>
    <property type="project" value="UniProtKB-UniRule"/>
</dbReference>
<evidence type="ECO:0000259" key="11">
    <source>
        <dbReference type="Pfam" id="PF00316"/>
    </source>
</evidence>
<feature type="binding site" evidence="9">
    <location>
        <position position="126"/>
    </location>
    <ligand>
        <name>Mg(2+)</name>
        <dbReference type="ChEBI" id="CHEBI:18420"/>
        <label>2</label>
    </ligand>
</feature>
<geneLocation type="plasmid" evidence="13 14">
    <name>pYZ6</name>
</geneLocation>